<dbReference type="GO" id="GO:0010291">
    <property type="term" value="F:beta-carotene 3-hydroxylase activity"/>
    <property type="evidence" value="ECO:0007669"/>
    <property type="project" value="TreeGrafter"/>
</dbReference>
<keyword evidence="4" id="KW-0812">Transmembrane</keyword>
<dbReference type="GO" id="GO:0016119">
    <property type="term" value="P:carotene metabolic process"/>
    <property type="evidence" value="ECO:0007669"/>
    <property type="project" value="TreeGrafter"/>
</dbReference>
<evidence type="ECO:0000256" key="1">
    <source>
        <dbReference type="ARBA" id="ARBA00009324"/>
    </source>
</evidence>
<organism evidence="6 7">
    <name type="scientific">Brevundimonas subvibrioides</name>
    <dbReference type="NCBI Taxonomy" id="74313"/>
    <lineage>
        <taxon>Bacteria</taxon>
        <taxon>Pseudomonadati</taxon>
        <taxon>Pseudomonadota</taxon>
        <taxon>Alphaproteobacteria</taxon>
        <taxon>Caulobacterales</taxon>
        <taxon>Caulobacteraceae</taxon>
        <taxon>Brevundimonas</taxon>
    </lineage>
</organism>
<dbReference type="AlphaFoldDB" id="A0A258FQN4"/>
<keyword evidence="4" id="KW-0472">Membrane</keyword>
<evidence type="ECO:0000256" key="4">
    <source>
        <dbReference type="SAM" id="Phobius"/>
    </source>
</evidence>
<gene>
    <name evidence="6" type="ORF">B7Z01_06785</name>
</gene>
<proteinExistence type="inferred from homology"/>
<accession>A0A258FQN4</accession>
<reference evidence="6 7" key="1">
    <citation type="submission" date="2017-03" db="EMBL/GenBank/DDBJ databases">
        <title>Lifting the veil on microbial sulfur biogeochemistry in mining wastewaters.</title>
        <authorList>
            <person name="Kantor R.S."/>
            <person name="Colenbrander Nelson T."/>
            <person name="Marshall S."/>
            <person name="Bennett D."/>
            <person name="Apte S."/>
            <person name="Camacho D."/>
            <person name="Thomas B.C."/>
            <person name="Warren L.A."/>
            <person name="Banfield J.F."/>
        </authorList>
    </citation>
    <scope>NUCLEOTIDE SEQUENCE [LARGE SCALE GENOMIC DNA]</scope>
    <source>
        <strain evidence="6">32-69-9</strain>
    </source>
</reference>
<dbReference type="GO" id="GO:0016123">
    <property type="term" value="P:xanthophyll biosynthetic process"/>
    <property type="evidence" value="ECO:0007669"/>
    <property type="project" value="TreeGrafter"/>
</dbReference>
<evidence type="ECO:0000256" key="3">
    <source>
        <dbReference type="ARBA" id="ARBA00023002"/>
    </source>
</evidence>
<keyword evidence="2" id="KW-0125">Carotenoid biosynthesis</keyword>
<dbReference type="InterPro" id="IPR045019">
    <property type="entry name" value="BETA-OHASE-like"/>
</dbReference>
<name>A0A258FQN4_9CAUL</name>
<evidence type="ECO:0000259" key="5">
    <source>
        <dbReference type="Pfam" id="PF04116"/>
    </source>
</evidence>
<protein>
    <submittedName>
        <fullName evidence="6">Beta-carotene hydroxylase</fullName>
    </submittedName>
</protein>
<keyword evidence="3" id="KW-0560">Oxidoreductase</keyword>
<evidence type="ECO:0000313" key="6">
    <source>
        <dbReference type="EMBL" id="OYX34254.1"/>
    </source>
</evidence>
<comment type="similarity">
    <text evidence="1">Belongs to the sterol desaturase family.</text>
</comment>
<comment type="caution">
    <text evidence="6">The sequence shown here is derived from an EMBL/GenBank/DDBJ whole genome shotgun (WGS) entry which is preliminary data.</text>
</comment>
<evidence type="ECO:0000256" key="2">
    <source>
        <dbReference type="ARBA" id="ARBA00022746"/>
    </source>
</evidence>
<dbReference type="InterPro" id="IPR006694">
    <property type="entry name" value="Fatty_acid_hydroxylase"/>
</dbReference>
<keyword evidence="4" id="KW-1133">Transmembrane helix</keyword>
<dbReference type="EMBL" id="NCEB01000010">
    <property type="protein sequence ID" value="OYX34254.1"/>
    <property type="molecule type" value="Genomic_DNA"/>
</dbReference>
<sequence length="167" mass="19046">MTLVWFTLLTLAVFFLMEGVAWTTHRYIMHGPLGWGWHRDHHEPHDKTFEVNDLYGVVGAVVGTGLFVVAWLTGLWWIRAIALGVTLYGVVYAFVHDGLVHQRWPFHWMPRNGYARRLVQAHKLHHAVQTRDGAVSFGFVFAPNPQRLSAILKARRAERAAADLPAE</sequence>
<feature type="domain" description="Fatty acid hydroxylase" evidence="5">
    <location>
        <begin position="11"/>
        <end position="141"/>
    </location>
</feature>
<dbReference type="GO" id="GO:0005506">
    <property type="term" value="F:iron ion binding"/>
    <property type="evidence" value="ECO:0007669"/>
    <property type="project" value="InterPro"/>
</dbReference>
<evidence type="ECO:0000313" key="7">
    <source>
        <dbReference type="Proteomes" id="UP000215595"/>
    </source>
</evidence>
<dbReference type="Pfam" id="PF04116">
    <property type="entry name" value="FA_hydroxylase"/>
    <property type="match status" value="1"/>
</dbReference>
<dbReference type="Proteomes" id="UP000215595">
    <property type="component" value="Unassembled WGS sequence"/>
</dbReference>
<dbReference type="PANTHER" id="PTHR31899:SF9">
    <property type="entry name" value="BETA-CAROTENE 3-HYDROXYLASE 1, CHLOROPLASTIC"/>
    <property type="match status" value="1"/>
</dbReference>
<feature type="transmembrane region" description="Helical" evidence="4">
    <location>
        <begin position="54"/>
        <end position="78"/>
    </location>
</feature>
<dbReference type="PANTHER" id="PTHR31899">
    <property type="entry name" value="BETA-CAROTENE 3-HYDROXYLASE 1, CHLOROPLASTIC"/>
    <property type="match status" value="1"/>
</dbReference>